<evidence type="ECO:0000313" key="1">
    <source>
        <dbReference type="EMBL" id="GGD85224.1"/>
    </source>
</evidence>
<dbReference type="EMBL" id="BMCM01000005">
    <property type="protein sequence ID" value="GGD85224.1"/>
    <property type="molecule type" value="Genomic_DNA"/>
</dbReference>
<evidence type="ECO:0000313" key="2">
    <source>
        <dbReference type="Proteomes" id="UP000629365"/>
    </source>
</evidence>
<comment type="caution">
    <text evidence="1">The sequence shown here is derived from an EMBL/GenBank/DDBJ whole genome shotgun (WGS) entry which is preliminary data.</text>
</comment>
<sequence>MREPERLEDRAVDRHDVTRRGHQGEAELILELEEVVRIGHSSNYTYGLIISTLRNMANSSDRVPLRTRIREAGGLYRWFNTNLIRLAGPAAVGPYEATPPPTASQRAERACPLCGRPMTEHEIDRSGPKPLMHCP</sequence>
<name>A0ABQ1RXC6_9MICO</name>
<protein>
    <submittedName>
        <fullName evidence="1">Uncharacterized protein</fullName>
    </submittedName>
</protein>
<keyword evidence="2" id="KW-1185">Reference proteome</keyword>
<gene>
    <name evidence="1" type="ORF">GCM10007269_30170</name>
</gene>
<dbReference type="Proteomes" id="UP000629365">
    <property type="component" value="Unassembled WGS sequence"/>
</dbReference>
<reference evidence="2" key="1">
    <citation type="journal article" date="2019" name="Int. J. Syst. Evol. Microbiol.">
        <title>The Global Catalogue of Microorganisms (GCM) 10K type strain sequencing project: providing services to taxonomists for standard genome sequencing and annotation.</title>
        <authorList>
            <consortium name="The Broad Institute Genomics Platform"/>
            <consortium name="The Broad Institute Genome Sequencing Center for Infectious Disease"/>
            <person name="Wu L."/>
            <person name="Ma J."/>
        </authorList>
    </citation>
    <scope>NUCLEOTIDE SEQUENCE [LARGE SCALE GENOMIC DNA]</scope>
    <source>
        <strain evidence="2">CCM 7640</strain>
    </source>
</reference>
<organism evidence="1 2">
    <name type="scientific">Microbacterium murale</name>
    <dbReference type="NCBI Taxonomy" id="1081040"/>
    <lineage>
        <taxon>Bacteria</taxon>
        <taxon>Bacillati</taxon>
        <taxon>Actinomycetota</taxon>
        <taxon>Actinomycetes</taxon>
        <taxon>Micrococcales</taxon>
        <taxon>Microbacteriaceae</taxon>
        <taxon>Microbacterium</taxon>
    </lineage>
</organism>
<proteinExistence type="predicted"/>
<accession>A0ABQ1RXC6</accession>